<protein>
    <submittedName>
        <fullName evidence="2">Uncharacterized protein</fullName>
    </submittedName>
</protein>
<keyword evidence="1" id="KW-0812">Transmembrane</keyword>
<evidence type="ECO:0000256" key="1">
    <source>
        <dbReference type="SAM" id="Phobius"/>
    </source>
</evidence>
<accession>A0A0B0M9Y4</accession>
<keyword evidence="1" id="KW-1133">Transmembrane helix</keyword>
<evidence type="ECO:0000313" key="3">
    <source>
        <dbReference type="Proteomes" id="UP000032142"/>
    </source>
</evidence>
<reference evidence="3" key="1">
    <citation type="submission" date="2014-09" db="EMBL/GenBank/DDBJ databases">
        <authorList>
            <person name="Mudge J."/>
            <person name="Ramaraj T."/>
            <person name="Lindquist I.E."/>
            <person name="Bharti A.K."/>
            <person name="Sundararajan A."/>
            <person name="Cameron C.T."/>
            <person name="Woodward J.E."/>
            <person name="May G.D."/>
            <person name="Brubaker C."/>
            <person name="Broadhvest J."/>
            <person name="Wilkins T.A."/>
        </authorList>
    </citation>
    <scope>NUCLEOTIDE SEQUENCE</scope>
    <source>
        <strain evidence="3">cv. AKA8401</strain>
    </source>
</reference>
<dbReference type="AlphaFoldDB" id="A0A0B0M9Y4"/>
<gene>
    <name evidence="2" type="ORF">F383_36771</name>
</gene>
<feature type="transmembrane region" description="Helical" evidence="1">
    <location>
        <begin position="12"/>
        <end position="30"/>
    </location>
</feature>
<sequence length="33" mass="3924">MLLHIYSIQPNTIILLQFYSITALFHYSPIPFQ</sequence>
<comment type="caution">
    <text evidence="2">The sequence shown here is derived from an EMBL/GenBank/DDBJ whole genome shotgun (WGS) entry which is preliminary data.</text>
</comment>
<dbReference type="EMBL" id="JRRC01010886">
    <property type="protein sequence ID" value="KHF97559.1"/>
    <property type="molecule type" value="Genomic_DNA"/>
</dbReference>
<evidence type="ECO:0000313" key="2">
    <source>
        <dbReference type="EMBL" id="KHF97559.1"/>
    </source>
</evidence>
<keyword evidence="1" id="KW-0472">Membrane</keyword>
<proteinExistence type="predicted"/>
<dbReference type="Proteomes" id="UP000032142">
    <property type="component" value="Unassembled WGS sequence"/>
</dbReference>
<keyword evidence="3" id="KW-1185">Reference proteome</keyword>
<name>A0A0B0M9Y4_GOSAR</name>
<organism evidence="2 3">
    <name type="scientific">Gossypium arboreum</name>
    <name type="common">Tree cotton</name>
    <name type="synonym">Gossypium nanking</name>
    <dbReference type="NCBI Taxonomy" id="29729"/>
    <lineage>
        <taxon>Eukaryota</taxon>
        <taxon>Viridiplantae</taxon>
        <taxon>Streptophyta</taxon>
        <taxon>Embryophyta</taxon>
        <taxon>Tracheophyta</taxon>
        <taxon>Spermatophyta</taxon>
        <taxon>Magnoliopsida</taxon>
        <taxon>eudicotyledons</taxon>
        <taxon>Gunneridae</taxon>
        <taxon>Pentapetalae</taxon>
        <taxon>rosids</taxon>
        <taxon>malvids</taxon>
        <taxon>Malvales</taxon>
        <taxon>Malvaceae</taxon>
        <taxon>Malvoideae</taxon>
        <taxon>Gossypium</taxon>
    </lineage>
</organism>